<organism evidence="7 8">
    <name type="scientific">Symbiodinium microadriaticum</name>
    <name type="common">Dinoflagellate</name>
    <name type="synonym">Zooxanthella microadriatica</name>
    <dbReference type="NCBI Taxonomy" id="2951"/>
    <lineage>
        <taxon>Eukaryota</taxon>
        <taxon>Sar</taxon>
        <taxon>Alveolata</taxon>
        <taxon>Dinophyceae</taxon>
        <taxon>Suessiales</taxon>
        <taxon>Symbiodiniaceae</taxon>
        <taxon>Symbiodinium</taxon>
    </lineage>
</organism>
<evidence type="ECO:0000256" key="5">
    <source>
        <dbReference type="SAM" id="Phobius"/>
    </source>
</evidence>
<dbReference type="InterPro" id="IPR002110">
    <property type="entry name" value="Ankyrin_rpt"/>
</dbReference>
<keyword evidence="1" id="KW-0677">Repeat</keyword>
<reference evidence="7 8" key="1">
    <citation type="submission" date="2016-02" db="EMBL/GenBank/DDBJ databases">
        <title>Genome analysis of coral dinoflagellate symbionts highlights evolutionary adaptations to a symbiotic lifestyle.</title>
        <authorList>
            <person name="Aranda M."/>
            <person name="Li Y."/>
            <person name="Liew Y.J."/>
            <person name="Baumgarten S."/>
            <person name="Simakov O."/>
            <person name="Wilson M."/>
            <person name="Piel J."/>
            <person name="Ashoor H."/>
            <person name="Bougouffa S."/>
            <person name="Bajic V.B."/>
            <person name="Ryu T."/>
            <person name="Ravasi T."/>
            <person name="Bayer T."/>
            <person name="Micklem G."/>
            <person name="Kim H."/>
            <person name="Bhak J."/>
            <person name="Lajeunesse T.C."/>
            <person name="Voolstra C.R."/>
        </authorList>
    </citation>
    <scope>NUCLEOTIDE SEQUENCE [LARGE SCALE GENOMIC DNA]</scope>
    <source>
        <strain evidence="7 8">CCMP2467</strain>
    </source>
</reference>
<feature type="transmembrane region" description="Helical" evidence="5">
    <location>
        <begin position="109"/>
        <end position="131"/>
    </location>
</feature>
<comment type="caution">
    <text evidence="7">The sequence shown here is derived from an EMBL/GenBank/DDBJ whole genome shotgun (WGS) entry which is preliminary data.</text>
</comment>
<feature type="compositionally biased region" description="Low complexity" evidence="4">
    <location>
        <begin position="37"/>
        <end position="76"/>
    </location>
</feature>
<feature type="signal peptide" evidence="6">
    <location>
        <begin position="1"/>
        <end position="23"/>
    </location>
</feature>
<keyword evidence="5" id="KW-0812">Transmembrane</keyword>
<keyword evidence="5" id="KW-0472">Membrane</keyword>
<gene>
    <name evidence="7" type="ORF">AK812_SmicGene33079</name>
</gene>
<feature type="transmembrane region" description="Helical" evidence="5">
    <location>
        <begin position="228"/>
        <end position="251"/>
    </location>
</feature>
<keyword evidence="5" id="KW-1133">Transmembrane helix</keyword>
<proteinExistence type="predicted"/>
<feature type="chain" id="PRO_5012977443" evidence="6">
    <location>
        <begin position="24"/>
        <end position="415"/>
    </location>
</feature>
<dbReference type="Pfam" id="PF12796">
    <property type="entry name" value="Ank_2"/>
    <property type="match status" value="1"/>
</dbReference>
<dbReference type="PROSITE" id="PS50088">
    <property type="entry name" value="ANK_REPEAT"/>
    <property type="match status" value="1"/>
</dbReference>
<dbReference type="EMBL" id="LSRX01000950">
    <property type="protein sequence ID" value="OLP85895.1"/>
    <property type="molecule type" value="Genomic_DNA"/>
</dbReference>
<evidence type="ECO:0000256" key="1">
    <source>
        <dbReference type="ARBA" id="ARBA00022737"/>
    </source>
</evidence>
<feature type="region of interest" description="Disordered" evidence="4">
    <location>
        <begin position="32"/>
        <end position="84"/>
    </location>
</feature>
<accession>A0A1Q9CSM1</accession>
<dbReference type="PANTHER" id="PTHR24134:SF9">
    <property type="entry name" value="ANKYRIN REPEAT AND SOCS BOX PROTEIN 8"/>
    <property type="match status" value="1"/>
</dbReference>
<evidence type="ECO:0000313" key="7">
    <source>
        <dbReference type="EMBL" id="OLP85895.1"/>
    </source>
</evidence>
<dbReference type="InterPro" id="IPR006461">
    <property type="entry name" value="PLAC_motif_containing"/>
</dbReference>
<evidence type="ECO:0000256" key="2">
    <source>
        <dbReference type="ARBA" id="ARBA00023043"/>
    </source>
</evidence>
<dbReference type="SMART" id="SM00248">
    <property type="entry name" value="ANK"/>
    <property type="match status" value="2"/>
</dbReference>
<dbReference type="PANTHER" id="PTHR24134">
    <property type="entry name" value="ANKYRIN REPEAT-CONTAINING PROTEIN DDB_G0279043"/>
    <property type="match status" value="1"/>
</dbReference>
<dbReference type="Proteomes" id="UP000186817">
    <property type="component" value="Unassembled WGS sequence"/>
</dbReference>
<dbReference type="Pfam" id="PF04749">
    <property type="entry name" value="PLAC8"/>
    <property type="match status" value="1"/>
</dbReference>
<evidence type="ECO:0000256" key="4">
    <source>
        <dbReference type="SAM" id="MobiDB-lite"/>
    </source>
</evidence>
<feature type="repeat" description="ANK" evidence="3">
    <location>
        <begin position="330"/>
        <end position="363"/>
    </location>
</feature>
<dbReference type="Gene3D" id="1.25.40.20">
    <property type="entry name" value="Ankyrin repeat-containing domain"/>
    <property type="match status" value="1"/>
</dbReference>
<keyword evidence="2 3" id="KW-0040">ANK repeat</keyword>
<evidence type="ECO:0000313" key="8">
    <source>
        <dbReference type="Proteomes" id="UP000186817"/>
    </source>
</evidence>
<keyword evidence="6" id="KW-0732">Signal</keyword>
<protein>
    <submittedName>
        <fullName evidence="7">Uncharacterized protein</fullName>
    </submittedName>
</protein>
<evidence type="ECO:0000256" key="6">
    <source>
        <dbReference type="SAM" id="SignalP"/>
    </source>
</evidence>
<dbReference type="PROSITE" id="PS50297">
    <property type="entry name" value="ANK_REP_REGION"/>
    <property type="match status" value="1"/>
</dbReference>
<sequence length="415" mass="45876">MFAVRGLSLVWALGILALSGAQAQDLDHRGSLRGLKEQQQPVQEAADQQPADNEQPSVAEEQQQPVQEAADQQPADNEQPSVAEDPAVAEEQLQPLQLEKAMKDREHQLALSTAVWLVVQTILVTIVGLLYTSCFQSKPSPDEVLQPERAQEGFRYGLFDGCCHSLRICCCSFWCLPVRWADTASSPQIKFLGFGTAVFLFQFLYVLSRLPSVFISFMAPSEPSEPSPVGAMILLLALAVLFHVLLLVMVVRHRQRVRSQYGLPHGTCCTCTCDVLVWIFCSCCAGMQEALQVEYVGEPVEISEGSRYFAFCPLVAEQHGRQLGKVRDGYGRTPLHLAALMGHYEAVEKLLGHAKCNVNSLDAHGRTPLNLAMLEPKFVLKESMREAKLKVVALLRKRGGRQAALYQKEYPSGPA</sequence>
<dbReference type="InterPro" id="IPR036770">
    <property type="entry name" value="Ankyrin_rpt-contain_sf"/>
</dbReference>
<dbReference type="OrthoDB" id="463400at2759"/>
<feature type="transmembrane region" description="Helical" evidence="5">
    <location>
        <begin position="189"/>
        <end position="208"/>
    </location>
</feature>
<name>A0A1Q9CSM1_SYMMI</name>
<keyword evidence="8" id="KW-1185">Reference proteome</keyword>
<dbReference type="SUPFAM" id="SSF48403">
    <property type="entry name" value="Ankyrin repeat"/>
    <property type="match status" value="1"/>
</dbReference>
<evidence type="ECO:0000256" key="3">
    <source>
        <dbReference type="PROSITE-ProRule" id="PRU00023"/>
    </source>
</evidence>
<dbReference type="AlphaFoldDB" id="A0A1Q9CSM1"/>